<dbReference type="InterPro" id="IPR036390">
    <property type="entry name" value="WH_DNA-bd_sf"/>
</dbReference>
<dbReference type="GO" id="GO:0003700">
    <property type="term" value="F:DNA-binding transcription factor activity"/>
    <property type="evidence" value="ECO:0007669"/>
    <property type="project" value="InterPro"/>
</dbReference>
<evidence type="ECO:0000256" key="1">
    <source>
        <dbReference type="ARBA" id="ARBA00023159"/>
    </source>
</evidence>
<dbReference type="Gene3D" id="1.10.10.10">
    <property type="entry name" value="Winged helix-like DNA-binding domain superfamily/Winged helix DNA-binding domain"/>
    <property type="match status" value="1"/>
</dbReference>
<keyword evidence="4" id="KW-1185">Reference proteome</keyword>
<dbReference type="GO" id="GO:2000142">
    <property type="term" value="P:regulation of DNA-templated transcription initiation"/>
    <property type="evidence" value="ECO:0007669"/>
    <property type="project" value="TreeGrafter"/>
</dbReference>
<dbReference type="InterPro" id="IPR000847">
    <property type="entry name" value="LysR_HTH_N"/>
</dbReference>
<sequence>MEPGPLRYFISVIEHGRMGKAVLEPGVVTSALSQRIGRLESELSTRLLQRTSSGVVPTDAI</sequence>
<keyword evidence="1" id="KW-0010">Activator</keyword>
<dbReference type="PANTHER" id="PTHR30293:SF0">
    <property type="entry name" value="NITROGEN ASSIMILATION REGULATORY PROTEIN NAC"/>
    <property type="match status" value="1"/>
</dbReference>
<feature type="domain" description="HTH lysR-type" evidence="2">
    <location>
        <begin position="1"/>
        <end position="58"/>
    </location>
</feature>
<gene>
    <name evidence="3" type="ORF">LMG28614_01628</name>
</gene>
<organism evidence="3 4">
    <name type="scientific">Paraburkholderia ultramafica</name>
    <dbReference type="NCBI Taxonomy" id="1544867"/>
    <lineage>
        <taxon>Bacteria</taxon>
        <taxon>Pseudomonadati</taxon>
        <taxon>Pseudomonadota</taxon>
        <taxon>Betaproteobacteria</taxon>
        <taxon>Burkholderiales</taxon>
        <taxon>Burkholderiaceae</taxon>
        <taxon>Paraburkholderia</taxon>
    </lineage>
</organism>
<dbReference type="InterPro" id="IPR036388">
    <property type="entry name" value="WH-like_DNA-bd_sf"/>
</dbReference>
<dbReference type="EMBL" id="CADIKK010000006">
    <property type="protein sequence ID" value="CAB3783317.1"/>
    <property type="molecule type" value="Genomic_DNA"/>
</dbReference>
<evidence type="ECO:0000313" key="3">
    <source>
        <dbReference type="EMBL" id="CAB3783317.1"/>
    </source>
</evidence>
<reference evidence="3 4" key="1">
    <citation type="submission" date="2020-04" db="EMBL/GenBank/DDBJ databases">
        <authorList>
            <person name="De Canck E."/>
        </authorList>
    </citation>
    <scope>NUCLEOTIDE SEQUENCE [LARGE SCALE GENOMIC DNA]</scope>
    <source>
        <strain evidence="3 4">LMG 28614</strain>
    </source>
</reference>
<evidence type="ECO:0000259" key="2">
    <source>
        <dbReference type="PROSITE" id="PS50931"/>
    </source>
</evidence>
<dbReference type="AlphaFoldDB" id="A0A6S7BBB7"/>
<dbReference type="Proteomes" id="UP000494365">
    <property type="component" value="Unassembled WGS sequence"/>
</dbReference>
<dbReference type="Pfam" id="PF00126">
    <property type="entry name" value="HTH_1"/>
    <property type="match status" value="1"/>
</dbReference>
<protein>
    <recommendedName>
        <fullName evidence="2">HTH lysR-type domain-containing protein</fullName>
    </recommendedName>
</protein>
<dbReference type="PANTHER" id="PTHR30293">
    <property type="entry name" value="TRANSCRIPTIONAL REGULATORY PROTEIN NAC-RELATED"/>
    <property type="match status" value="1"/>
</dbReference>
<evidence type="ECO:0000313" key="4">
    <source>
        <dbReference type="Proteomes" id="UP000494365"/>
    </source>
</evidence>
<accession>A0A6S7BBB7</accession>
<name>A0A6S7BBB7_9BURK</name>
<dbReference type="SUPFAM" id="SSF46785">
    <property type="entry name" value="Winged helix' DNA-binding domain"/>
    <property type="match status" value="1"/>
</dbReference>
<dbReference type="PROSITE" id="PS50931">
    <property type="entry name" value="HTH_LYSR"/>
    <property type="match status" value="1"/>
</dbReference>
<proteinExistence type="predicted"/>